<reference evidence="2" key="1">
    <citation type="submission" date="2021-01" db="EMBL/GenBank/DDBJ databases">
        <authorList>
            <person name="Corre E."/>
            <person name="Pelletier E."/>
            <person name="Niang G."/>
            <person name="Scheremetjew M."/>
            <person name="Finn R."/>
            <person name="Kale V."/>
            <person name="Holt S."/>
            <person name="Cochrane G."/>
            <person name="Meng A."/>
            <person name="Brown T."/>
            <person name="Cohen L."/>
        </authorList>
    </citation>
    <scope>NUCLEOTIDE SEQUENCE</scope>
    <source>
        <strain evidence="2">379</strain>
    </source>
</reference>
<dbReference type="EMBL" id="HBIR01032187">
    <property type="protein sequence ID" value="CAE0561781.1"/>
    <property type="molecule type" value="Transcribed_RNA"/>
</dbReference>
<dbReference type="GO" id="GO:0006511">
    <property type="term" value="P:ubiquitin-dependent protein catabolic process"/>
    <property type="evidence" value="ECO:0007669"/>
    <property type="project" value="InterPro"/>
</dbReference>
<accession>A0A6T0C4J3</accession>
<evidence type="ECO:0000313" key="1">
    <source>
        <dbReference type="EMBL" id="CAE0561781.1"/>
    </source>
</evidence>
<gene>
    <name evidence="1" type="ORF">EHUX00137_LOCUS24984</name>
    <name evidence="2" type="ORF">EHUX00137_LOCUS24990</name>
</gene>
<protein>
    <submittedName>
        <fullName evidence="2">Uncharacterized protein</fullName>
    </submittedName>
</protein>
<proteinExistence type="predicted"/>
<sequence>MKARPVLSGEEIDGVATMEAYQLTDQALALCGREGGPAFTQSKSDCRVAKVAKDCCFIIDKKESKKSTMEPFVARVFDIARPFKSPLQVGGFPIANRPTEVQNVGTMGLYLRQRKQRGEPFLQTVSDLHLLLFLGSNLLDMAVDMPVLCSKIAEGKAAELEGFQMMINCYAGID</sequence>
<dbReference type="InterPro" id="IPR016563">
    <property type="entry name" value="Npl4"/>
</dbReference>
<dbReference type="PANTHER" id="PTHR12710:SF0">
    <property type="entry name" value="NUCLEAR PROTEIN LOCALIZATION PROTEIN 4 HOMOLOG"/>
    <property type="match status" value="1"/>
</dbReference>
<dbReference type="EMBL" id="HBIR01032193">
    <property type="protein sequence ID" value="CAE0561792.1"/>
    <property type="molecule type" value="Transcribed_RNA"/>
</dbReference>
<dbReference type="GO" id="GO:0043130">
    <property type="term" value="F:ubiquitin binding"/>
    <property type="evidence" value="ECO:0007669"/>
    <property type="project" value="TreeGrafter"/>
</dbReference>
<dbReference type="AlphaFoldDB" id="A0A6T0C4J3"/>
<evidence type="ECO:0000313" key="2">
    <source>
        <dbReference type="EMBL" id="CAE0561792.1"/>
    </source>
</evidence>
<dbReference type="PANTHER" id="PTHR12710">
    <property type="entry name" value="NUCLEAR PROTEIN LOCALIZATION 4"/>
    <property type="match status" value="1"/>
</dbReference>
<dbReference type="GO" id="GO:0031625">
    <property type="term" value="F:ubiquitin protein ligase binding"/>
    <property type="evidence" value="ECO:0007669"/>
    <property type="project" value="TreeGrafter"/>
</dbReference>
<dbReference type="GO" id="GO:0005634">
    <property type="term" value="C:nucleus"/>
    <property type="evidence" value="ECO:0007669"/>
    <property type="project" value="TreeGrafter"/>
</dbReference>
<organism evidence="2">
    <name type="scientific">Emiliania huxleyi</name>
    <name type="common">Coccolithophore</name>
    <name type="synonym">Pontosphaera huxleyi</name>
    <dbReference type="NCBI Taxonomy" id="2903"/>
    <lineage>
        <taxon>Eukaryota</taxon>
        <taxon>Haptista</taxon>
        <taxon>Haptophyta</taxon>
        <taxon>Prymnesiophyceae</taxon>
        <taxon>Isochrysidales</taxon>
        <taxon>Noelaerhabdaceae</taxon>
        <taxon>Emiliania</taxon>
    </lineage>
</organism>
<name>A0A6T0C4J3_EMIHU</name>